<dbReference type="Pfam" id="PF03466">
    <property type="entry name" value="LysR_substrate"/>
    <property type="match status" value="1"/>
</dbReference>
<dbReference type="InterPro" id="IPR000847">
    <property type="entry name" value="LysR_HTH_N"/>
</dbReference>
<name>A0A318IH95_BURPY</name>
<dbReference type="InterPro" id="IPR005119">
    <property type="entry name" value="LysR_subst-bd"/>
</dbReference>
<dbReference type="PANTHER" id="PTHR30537:SF5">
    <property type="entry name" value="HTH-TYPE TRANSCRIPTIONAL ACTIVATOR TTDR-RELATED"/>
    <property type="match status" value="1"/>
</dbReference>
<dbReference type="GO" id="GO:0003677">
    <property type="term" value="F:DNA binding"/>
    <property type="evidence" value="ECO:0007669"/>
    <property type="project" value="UniProtKB-KW"/>
</dbReference>
<proteinExistence type="inferred from homology"/>
<dbReference type="InterPro" id="IPR036388">
    <property type="entry name" value="WH-like_DNA-bd_sf"/>
</dbReference>
<dbReference type="PRINTS" id="PR00039">
    <property type="entry name" value="HTHLYSR"/>
</dbReference>
<dbReference type="Pfam" id="PF00126">
    <property type="entry name" value="HTH_1"/>
    <property type="match status" value="1"/>
</dbReference>
<dbReference type="PANTHER" id="PTHR30537">
    <property type="entry name" value="HTH-TYPE TRANSCRIPTIONAL REGULATOR"/>
    <property type="match status" value="1"/>
</dbReference>
<feature type="domain" description="HTH lysR-type" evidence="5">
    <location>
        <begin position="19"/>
        <end position="69"/>
    </location>
</feature>
<dbReference type="GO" id="GO:0003700">
    <property type="term" value="F:DNA-binding transcription factor activity"/>
    <property type="evidence" value="ECO:0007669"/>
    <property type="project" value="InterPro"/>
</dbReference>
<dbReference type="AlphaFoldDB" id="A0A318IH95"/>
<evidence type="ECO:0000256" key="2">
    <source>
        <dbReference type="ARBA" id="ARBA00023015"/>
    </source>
</evidence>
<keyword evidence="3" id="KW-0238">DNA-binding</keyword>
<comment type="caution">
    <text evidence="6">The sequence shown here is derived from an EMBL/GenBank/DDBJ whole genome shotgun (WGS) entry which is preliminary data.</text>
</comment>
<dbReference type="InterPro" id="IPR036390">
    <property type="entry name" value="WH_DNA-bd_sf"/>
</dbReference>
<protein>
    <submittedName>
        <fullName evidence="6">LysR family transcriptional regulator</fullName>
    </submittedName>
</protein>
<evidence type="ECO:0000259" key="5">
    <source>
        <dbReference type="PROSITE" id="PS50931"/>
    </source>
</evidence>
<sequence>MTKSKSMAFDSRLLSGIGVLSAVIEAGTFARAGEAMGLTQPAVSRAVARLEERVGIRIFNRTARAITLTDEGRRFYEAVAPLLAGIEEAAVDAGQSKARVRGRLRVNVDGTFGHAVLAPRMAEFLDRFPELSVEISVRDRMGDLVADGFDVAVRFGVPEPSSYRARLLLETRVLTCASPAYVARYGEPRHPSDLAQGHHCVLIRDPVTGRPYEWEFHRGKEVVPVEAAGRLTVNDTGGLLGACIGGVGIAQLLALYARDIVADGRVVQLLPEWSDETFPLYAYHHASSLVAAKVRVFLDFVRELTA</sequence>
<dbReference type="SUPFAM" id="SSF46785">
    <property type="entry name" value="Winged helix' DNA-binding domain"/>
    <property type="match status" value="1"/>
</dbReference>
<dbReference type="Proteomes" id="UP000247755">
    <property type="component" value="Unassembled WGS sequence"/>
</dbReference>
<evidence type="ECO:0000313" key="7">
    <source>
        <dbReference type="Proteomes" id="UP000247755"/>
    </source>
</evidence>
<organism evidence="6 7">
    <name type="scientific">Burkholderia pyrrocinia</name>
    <name type="common">Pseudomonas pyrrocinia</name>
    <dbReference type="NCBI Taxonomy" id="60550"/>
    <lineage>
        <taxon>Bacteria</taxon>
        <taxon>Pseudomonadati</taxon>
        <taxon>Pseudomonadota</taxon>
        <taxon>Betaproteobacteria</taxon>
        <taxon>Burkholderiales</taxon>
        <taxon>Burkholderiaceae</taxon>
        <taxon>Burkholderia</taxon>
        <taxon>Burkholderia cepacia complex</taxon>
    </lineage>
</organism>
<dbReference type="EMBL" id="QJJY01000013">
    <property type="protein sequence ID" value="PXX32160.1"/>
    <property type="molecule type" value="Genomic_DNA"/>
</dbReference>
<dbReference type="Gene3D" id="1.10.10.10">
    <property type="entry name" value="Winged helix-like DNA-binding domain superfamily/Winged helix DNA-binding domain"/>
    <property type="match status" value="1"/>
</dbReference>
<comment type="similarity">
    <text evidence="1">Belongs to the LysR transcriptional regulatory family.</text>
</comment>
<dbReference type="FunFam" id="1.10.10.10:FF:000001">
    <property type="entry name" value="LysR family transcriptional regulator"/>
    <property type="match status" value="1"/>
</dbReference>
<keyword evidence="4" id="KW-0804">Transcription</keyword>
<keyword evidence="2" id="KW-0805">Transcription regulation</keyword>
<dbReference type="PROSITE" id="PS50931">
    <property type="entry name" value="HTH_LYSR"/>
    <property type="match status" value="1"/>
</dbReference>
<reference evidence="6 7" key="1">
    <citation type="submission" date="2018-05" db="EMBL/GenBank/DDBJ databases">
        <title>Comparative genomics of bacterial root endophytes of switchgrass collected from native prairies over two seasons.</title>
        <authorList>
            <person name="Tang Y."/>
        </authorList>
    </citation>
    <scope>NUCLEOTIDE SEQUENCE [LARGE SCALE GENOMIC DNA]</scope>
    <source>
        <strain evidence="6 7">NFIX32</strain>
    </source>
</reference>
<dbReference type="CDD" id="cd08422">
    <property type="entry name" value="PBP2_CrgA_like"/>
    <property type="match status" value="1"/>
</dbReference>
<dbReference type="Gene3D" id="3.40.190.290">
    <property type="match status" value="1"/>
</dbReference>
<accession>A0A318IH95</accession>
<dbReference type="SUPFAM" id="SSF53850">
    <property type="entry name" value="Periplasmic binding protein-like II"/>
    <property type="match status" value="1"/>
</dbReference>
<evidence type="ECO:0000313" key="6">
    <source>
        <dbReference type="EMBL" id="PXX32160.1"/>
    </source>
</evidence>
<evidence type="ECO:0000256" key="3">
    <source>
        <dbReference type="ARBA" id="ARBA00023125"/>
    </source>
</evidence>
<evidence type="ECO:0000256" key="1">
    <source>
        <dbReference type="ARBA" id="ARBA00009437"/>
    </source>
</evidence>
<evidence type="ECO:0000256" key="4">
    <source>
        <dbReference type="ARBA" id="ARBA00023163"/>
    </source>
</evidence>
<gene>
    <name evidence="6" type="ORF">NA66_10136</name>
</gene>
<dbReference type="InterPro" id="IPR058163">
    <property type="entry name" value="LysR-type_TF_proteobact-type"/>
</dbReference>